<dbReference type="EMBL" id="VSSQ01038173">
    <property type="protein sequence ID" value="MPM91058.1"/>
    <property type="molecule type" value="Genomic_DNA"/>
</dbReference>
<organism evidence="1">
    <name type="scientific">bioreactor metagenome</name>
    <dbReference type="NCBI Taxonomy" id="1076179"/>
    <lineage>
        <taxon>unclassified sequences</taxon>
        <taxon>metagenomes</taxon>
        <taxon>ecological metagenomes</taxon>
    </lineage>
</organism>
<sequence length="345" mass="39107">MRRNRVKPHLVRAAAHVGIASELIGKLLCPVERDGVHPFDIVAVLRRFVEHPKSQEFRVFKVIDQRRMQFFPRDDLLVVDQRFKRREAVRNVGALDRLNAAKVIVRAASGNVDSALHAVVDHAGEERRRQQFGVRPLHHFAAADHAFKEEVYLRFEGIQHILVGFKVLQRARMRAHLLAGQRADAVVEGELQRFDKVEHGRVAPAQVVAHGGEFHAADDGVVARVLVRNALALERRNDRFVVEELRHAAAFADDLRAAGQKVLAGAFKHARRKVRLWQQQVLLRSEEEERQLVFRAAAALVLPADGNVEADREARKVLCAARAAQIDNLVELEEQALRNLQRVFQ</sequence>
<evidence type="ECO:0000313" key="1">
    <source>
        <dbReference type="EMBL" id="MPM91058.1"/>
    </source>
</evidence>
<reference evidence="1" key="1">
    <citation type="submission" date="2019-08" db="EMBL/GenBank/DDBJ databases">
        <authorList>
            <person name="Kucharzyk K."/>
            <person name="Murdoch R.W."/>
            <person name="Higgins S."/>
            <person name="Loffler F."/>
        </authorList>
    </citation>
    <scope>NUCLEOTIDE SEQUENCE</scope>
</reference>
<gene>
    <name evidence="1" type="ORF">SDC9_138183</name>
</gene>
<protein>
    <submittedName>
        <fullName evidence="1">Uncharacterized protein</fullName>
    </submittedName>
</protein>
<proteinExistence type="predicted"/>
<dbReference type="AlphaFoldDB" id="A0A645DPL6"/>
<name>A0A645DPL6_9ZZZZ</name>
<comment type="caution">
    <text evidence="1">The sequence shown here is derived from an EMBL/GenBank/DDBJ whole genome shotgun (WGS) entry which is preliminary data.</text>
</comment>
<accession>A0A645DPL6</accession>